<keyword evidence="2" id="KW-0677">Repeat</keyword>
<sequence>SVRVPCLSNRDDSLATILLSLTTSTGSRGYPRTELALQISLFSLFLSPRDPPQLQQVQPALPFSVESIYCSDEHQGTCSYSLNRTEFILYCLFILPILFPQLRLNTATGTRCEPGAASEGTRISAQNCHELLSRAKRERAEDEQERVYSYMSAHYLEVLRAPALYGRLSAAERALILSRRTEWAGQGVGEGVLAVAESGEEARGPRRVLFLHPTTRRWGELTRLPEEAPLTGSGMCTLFNYLFVAGGLRGGRAQDSVLCFDPLSGRWSGVRALGEPRCQLRLVGVDGLLYAVGGGCLLSVERYDPRADRWSHVAPLPKGSFAVAHEATACDGQLFVSGVALHRLLRYDPSRRRSADMVAHRGLVYRFDVDRERAEVSVHRYSTVVKVWLEGATFPLENALPFRCAVLGDRIYCVNRSRTLQFHVSEEGAGFLPEALPAPAGARGNLVPFVLSLPQNTLTSDPGSQTREEGHVC</sequence>
<evidence type="ECO:0000313" key="4">
    <source>
        <dbReference type="Proteomes" id="UP000472276"/>
    </source>
</evidence>
<dbReference type="InterPro" id="IPR006652">
    <property type="entry name" value="Kelch_1"/>
</dbReference>
<evidence type="ECO:0000256" key="1">
    <source>
        <dbReference type="ARBA" id="ARBA00022441"/>
    </source>
</evidence>
<proteinExistence type="predicted"/>
<keyword evidence="1" id="KW-0880">Kelch repeat</keyword>
<keyword evidence="4" id="KW-1185">Reference proteome</keyword>
<dbReference type="InterPro" id="IPR052310">
    <property type="entry name" value="Kelch/BTB_domain_protein"/>
</dbReference>
<dbReference type="SMART" id="SM00612">
    <property type="entry name" value="Kelch"/>
    <property type="match status" value="2"/>
</dbReference>
<dbReference type="SUPFAM" id="SSF117281">
    <property type="entry name" value="Kelch motif"/>
    <property type="match status" value="1"/>
</dbReference>
<evidence type="ECO:0000256" key="2">
    <source>
        <dbReference type="ARBA" id="ARBA00022737"/>
    </source>
</evidence>
<dbReference type="PANTHER" id="PTHR45972:SF5">
    <property type="entry name" value="KELCH DOMAIN-CONTAINING PROTEIN 7B"/>
    <property type="match status" value="1"/>
</dbReference>
<dbReference type="Ensembl" id="ENSOABT00000080458.1">
    <property type="protein sequence ID" value="ENSOABP00000068416.1"/>
    <property type="gene ID" value="ENSOABG00000033671.1"/>
</dbReference>
<dbReference type="Gene3D" id="2.120.10.80">
    <property type="entry name" value="Kelch-type beta propeller"/>
    <property type="match status" value="1"/>
</dbReference>
<evidence type="ECO:0000313" key="3">
    <source>
        <dbReference type="Ensembl" id="ENSOABP00000068416.1"/>
    </source>
</evidence>
<dbReference type="AlphaFoldDB" id="A0AAZ1XJN0"/>
<accession>A0AAZ1XJN0</accession>
<dbReference type="InterPro" id="IPR015915">
    <property type="entry name" value="Kelch-typ_b-propeller"/>
</dbReference>
<dbReference type="Pfam" id="PF01344">
    <property type="entry name" value="Kelch_1"/>
    <property type="match status" value="2"/>
</dbReference>
<dbReference type="Proteomes" id="UP000472276">
    <property type="component" value="Unassembled WGS sequence"/>
</dbReference>
<reference evidence="3" key="3">
    <citation type="submission" date="2025-09" db="UniProtKB">
        <authorList>
            <consortium name="Ensembl"/>
        </authorList>
    </citation>
    <scope>IDENTIFICATION</scope>
</reference>
<organism evidence="3 4">
    <name type="scientific">Oreochromis aureus</name>
    <name type="common">Israeli tilapia</name>
    <name type="synonym">Chromis aureus</name>
    <dbReference type="NCBI Taxonomy" id="47969"/>
    <lineage>
        <taxon>Eukaryota</taxon>
        <taxon>Metazoa</taxon>
        <taxon>Chordata</taxon>
        <taxon>Craniata</taxon>
        <taxon>Vertebrata</taxon>
        <taxon>Euteleostomi</taxon>
        <taxon>Actinopterygii</taxon>
        <taxon>Neopterygii</taxon>
        <taxon>Teleostei</taxon>
        <taxon>Neoteleostei</taxon>
        <taxon>Acanthomorphata</taxon>
        <taxon>Ovalentaria</taxon>
        <taxon>Cichlomorphae</taxon>
        <taxon>Cichliformes</taxon>
        <taxon>Cichlidae</taxon>
        <taxon>African cichlids</taxon>
        <taxon>Pseudocrenilabrinae</taxon>
        <taxon>Oreochromini</taxon>
        <taxon>Oreochromis</taxon>
    </lineage>
</organism>
<name>A0AAZ1XJN0_OREAU</name>
<reference evidence="4" key="1">
    <citation type="submission" date="2020-03" db="EMBL/GenBank/DDBJ databases">
        <title>Evolution of repeat sequences and sex chromosomes of tilapia species revealed by chromosome-level genomes.</title>
        <authorList>
            <person name="Xu L."/>
            <person name="Tao W."/>
            <person name="Wang D."/>
            <person name="Zhou Q."/>
        </authorList>
    </citation>
    <scope>NUCLEOTIDE SEQUENCE [LARGE SCALE GENOMIC DNA]</scope>
    <source>
        <strain evidence="4">Israel</strain>
    </source>
</reference>
<evidence type="ECO:0008006" key="5">
    <source>
        <dbReference type="Google" id="ProtNLM"/>
    </source>
</evidence>
<reference evidence="3" key="2">
    <citation type="submission" date="2025-08" db="UniProtKB">
        <authorList>
            <consortium name="Ensembl"/>
        </authorList>
    </citation>
    <scope>IDENTIFICATION</scope>
</reference>
<protein>
    <recommendedName>
        <fullName evidence="5">Kelch repeat and BTB (POZ) domain containing 11</fullName>
    </recommendedName>
</protein>
<dbReference type="PANTHER" id="PTHR45972">
    <property type="entry name" value="BTB_2 DOMAIN-CONTAINING PROTEIN"/>
    <property type="match status" value="1"/>
</dbReference>